<dbReference type="EMBL" id="FCON02000010">
    <property type="protein sequence ID" value="SAL28278.1"/>
    <property type="molecule type" value="Genomic_DNA"/>
</dbReference>
<feature type="domain" description="Aminotransferase class I/classII large" evidence="7">
    <location>
        <begin position="193"/>
        <end position="351"/>
    </location>
</feature>
<dbReference type="EC" id="2.6.1.-" evidence="6"/>
<dbReference type="GO" id="GO:0047688">
    <property type="term" value="F:aspartate 4-decarboxylase activity"/>
    <property type="evidence" value="ECO:0007669"/>
    <property type="project" value="UniProtKB-UniRule"/>
</dbReference>
<dbReference type="InterPro" id="IPR015424">
    <property type="entry name" value="PyrdxlP-dep_Trfase"/>
</dbReference>
<dbReference type="Gene3D" id="3.90.1150.10">
    <property type="entry name" value="Aspartate Aminotransferase, domain 1"/>
    <property type="match status" value="1"/>
</dbReference>
<dbReference type="GO" id="GO:0030170">
    <property type="term" value="F:pyridoxal phosphate binding"/>
    <property type="evidence" value="ECO:0007669"/>
    <property type="project" value="InterPro"/>
</dbReference>
<keyword evidence="5" id="KW-0663">Pyridoxal phosphate</keyword>
<comment type="cofactor">
    <cofactor evidence="1 6">
        <name>pyridoxal 5'-phosphate</name>
        <dbReference type="ChEBI" id="CHEBI:597326"/>
    </cofactor>
</comment>
<name>A0A158G805_9BURK</name>
<protein>
    <recommendedName>
        <fullName evidence="6">Aminotransferase</fullName>
        <ecNumber evidence="6">2.6.1.-</ecNumber>
    </recommendedName>
</protein>
<dbReference type="AlphaFoldDB" id="A0A158G805"/>
<evidence type="ECO:0000313" key="8">
    <source>
        <dbReference type="EMBL" id="SAL28278.1"/>
    </source>
</evidence>
<dbReference type="PROSITE" id="PS00105">
    <property type="entry name" value="AA_TRANSFER_CLASS_1"/>
    <property type="match status" value="1"/>
</dbReference>
<comment type="similarity">
    <text evidence="2 6">Belongs to the class-I pyridoxal-phosphate-dependent aminotransferase family.</text>
</comment>
<sequence length="554" mass="62269">MAKSKAGSASDAGDRSKMASLSPFELKDELIKAAGGGAVSRPANASMLNAGRGNPNFLATVPRHGFWQLGLFAMRESERSFAHMPEGLGGFPKREGLEERFEIFARDNKGVPGIDFLRGAVSYVRDQLGLSAGDFLYEMCEGILASNYPVPDRMLKLSEIIVGQYLRREMIGAYPFIGEFDIYAVEGGTAAMTYIFNTMRENHLIKAGDTIALGTPIFTPYIEIPRLNDYRLNVVNLEADVESGWQYPKKELDKLRDPKVKAFFLVNPSNPPSVKMDTESLEYIAEIVKERPDLILLTDDVYGTFADDFVSLFALCPKNTILVYSYSKYFGATGWRLGAIATHRENVLDQQIAALSKEQKKELHERYESITTEPENLKFIDRLVADSRTVALNHTAGLSTPQQVQMVLFSLFSLMDTPDAYKCALKRLIRSRKQALYREIGITFDDDDVNKVDYYTILDLEFLGERAYGREFVDWLIKNTEPSELLFRLAKDARVVLLPGRGFGTQHPSGRVSLANLNESDYVKIGRAIRNLLGEYVERYNAESGKKLDRNKVL</sequence>
<evidence type="ECO:0000256" key="2">
    <source>
        <dbReference type="ARBA" id="ARBA00007441"/>
    </source>
</evidence>
<dbReference type="InterPro" id="IPR050596">
    <property type="entry name" value="AspAT/PAT-like"/>
</dbReference>
<dbReference type="NCBIfam" id="TIGR03801">
    <property type="entry name" value="asp_4_decarbox"/>
    <property type="match status" value="1"/>
</dbReference>
<organism evidence="8 9">
    <name type="scientific">Caballeronia choica</name>
    <dbReference type="NCBI Taxonomy" id="326476"/>
    <lineage>
        <taxon>Bacteria</taxon>
        <taxon>Pseudomonadati</taxon>
        <taxon>Pseudomonadota</taxon>
        <taxon>Betaproteobacteria</taxon>
        <taxon>Burkholderiales</taxon>
        <taxon>Burkholderiaceae</taxon>
        <taxon>Caballeronia</taxon>
    </lineage>
</organism>
<evidence type="ECO:0000256" key="4">
    <source>
        <dbReference type="ARBA" id="ARBA00022679"/>
    </source>
</evidence>
<dbReference type="OrthoDB" id="9803354at2"/>
<evidence type="ECO:0000256" key="3">
    <source>
        <dbReference type="ARBA" id="ARBA00022576"/>
    </source>
</evidence>
<dbReference type="InterPro" id="IPR015422">
    <property type="entry name" value="PyrdxlP-dep_Trfase_small"/>
</dbReference>
<dbReference type="InterPro" id="IPR015421">
    <property type="entry name" value="PyrdxlP-dep_Trfase_major"/>
</dbReference>
<dbReference type="SUPFAM" id="SSF53383">
    <property type="entry name" value="PLP-dependent transferases"/>
    <property type="match status" value="1"/>
</dbReference>
<dbReference type="CDD" id="cd00609">
    <property type="entry name" value="AAT_like"/>
    <property type="match status" value="1"/>
</dbReference>
<dbReference type="GO" id="GO:0006531">
    <property type="term" value="P:aspartate metabolic process"/>
    <property type="evidence" value="ECO:0007669"/>
    <property type="project" value="UniProtKB-UniRule"/>
</dbReference>
<dbReference type="InterPro" id="IPR004839">
    <property type="entry name" value="Aminotransferase_I/II_large"/>
</dbReference>
<dbReference type="Pfam" id="PF00155">
    <property type="entry name" value="Aminotran_1_2"/>
    <property type="match status" value="1"/>
</dbReference>
<dbReference type="PANTHER" id="PTHR46383">
    <property type="entry name" value="ASPARTATE AMINOTRANSFERASE"/>
    <property type="match status" value="1"/>
</dbReference>
<proteinExistence type="inferred from homology"/>
<evidence type="ECO:0000256" key="5">
    <source>
        <dbReference type="ARBA" id="ARBA00022898"/>
    </source>
</evidence>
<reference evidence="8" key="1">
    <citation type="submission" date="2016-01" db="EMBL/GenBank/DDBJ databases">
        <authorList>
            <person name="Peeters C."/>
        </authorList>
    </citation>
    <scope>NUCLEOTIDE SEQUENCE [LARGE SCALE GENOMIC DNA]</scope>
    <source>
        <strain evidence="8">LMG 22940</strain>
    </source>
</reference>
<dbReference type="GO" id="GO:0008483">
    <property type="term" value="F:transaminase activity"/>
    <property type="evidence" value="ECO:0007669"/>
    <property type="project" value="UniProtKB-KW"/>
</dbReference>
<dbReference type="PANTHER" id="PTHR46383:SF1">
    <property type="entry name" value="ASPARTATE AMINOTRANSFERASE"/>
    <property type="match status" value="1"/>
</dbReference>
<evidence type="ECO:0000256" key="6">
    <source>
        <dbReference type="RuleBase" id="RU000481"/>
    </source>
</evidence>
<accession>A0A158G805</accession>
<dbReference type="InterPro" id="IPR022518">
    <property type="entry name" value="Aspartate_4-decarboxylase"/>
</dbReference>
<dbReference type="Gene3D" id="1.10.20.110">
    <property type="match status" value="1"/>
</dbReference>
<dbReference type="Gene3D" id="3.40.640.10">
    <property type="entry name" value="Type I PLP-dependent aspartate aminotransferase-like (Major domain)"/>
    <property type="match status" value="1"/>
</dbReference>
<comment type="caution">
    <text evidence="8">The sequence shown here is derived from an EMBL/GenBank/DDBJ whole genome shotgun (WGS) entry which is preliminary data.</text>
</comment>
<dbReference type="NCBIfam" id="NF006755">
    <property type="entry name" value="PRK09275.1"/>
    <property type="match status" value="1"/>
</dbReference>
<dbReference type="RefSeq" id="WP_087643592.1">
    <property type="nucleotide sequence ID" value="NZ_FCON02000010.1"/>
</dbReference>
<dbReference type="InterPro" id="IPR004838">
    <property type="entry name" value="NHTrfase_class1_PyrdxlP-BS"/>
</dbReference>
<dbReference type="Proteomes" id="UP000054770">
    <property type="component" value="Unassembled WGS sequence"/>
</dbReference>
<evidence type="ECO:0000259" key="7">
    <source>
        <dbReference type="Pfam" id="PF00155"/>
    </source>
</evidence>
<keyword evidence="3 6" id="KW-0032">Aminotransferase</keyword>
<gene>
    <name evidence="8" type="ORF">AWB68_01369</name>
</gene>
<keyword evidence="4 6" id="KW-0808">Transferase</keyword>
<evidence type="ECO:0000256" key="1">
    <source>
        <dbReference type="ARBA" id="ARBA00001933"/>
    </source>
</evidence>
<keyword evidence="9" id="KW-1185">Reference proteome</keyword>
<evidence type="ECO:0000313" key="9">
    <source>
        <dbReference type="Proteomes" id="UP000054770"/>
    </source>
</evidence>